<comment type="caution">
    <text evidence="1">The sequence shown here is derived from an EMBL/GenBank/DDBJ whole genome shotgun (WGS) entry which is preliminary data.</text>
</comment>
<organism evidence="1 2">
    <name type="scientific">Punica granatum</name>
    <name type="common">Pomegranate</name>
    <dbReference type="NCBI Taxonomy" id="22663"/>
    <lineage>
        <taxon>Eukaryota</taxon>
        <taxon>Viridiplantae</taxon>
        <taxon>Streptophyta</taxon>
        <taxon>Embryophyta</taxon>
        <taxon>Tracheophyta</taxon>
        <taxon>Spermatophyta</taxon>
        <taxon>Magnoliopsida</taxon>
        <taxon>eudicotyledons</taxon>
        <taxon>Gunneridae</taxon>
        <taxon>Pentapetalae</taxon>
        <taxon>rosids</taxon>
        <taxon>malvids</taxon>
        <taxon>Myrtales</taxon>
        <taxon>Lythraceae</taxon>
        <taxon>Punica</taxon>
    </lineage>
</organism>
<reference evidence="2" key="1">
    <citation type="journal article" date="2017" name="Plant J.">
        <title>The pomegranate (Punica granatum L.) genome and the genomics of punicalagin biosynthesis.</title>
        <authorList>
            <person name="Qin G."/>
            <person name="Xu C."/>
            <person name="Ming R."/>
            <person name="Tang H."/>
            <person name="Guyot R."/>
            <person name="Kramer E.M."/>
            <person name="Hu Y."/>
            <person name="Yi X."/>
            <person name="Qi Y."/>
            <person name="Xu X."/>
            <person name="Gao Z."/>
            <person name="Pan H."/>
            <person name="Jian J."/>
            <person name="Tian Y."/>
            <person name="Yue Z."/>
            <person name="Xu Y."/>
        </authorList>
    </citation>
    <scope>NUCLEOTIDE SEQUENCE [LARGE SCALE GENOMIC DNA]</scope>
    <source>
        <strain evidence="2">cv. Dabenzi</strain>
    </source>
</reference>
<dbReference type="Proteomes" id="UP000197138">
    <property type="component" value="Unassembled WGS sequence"/>
</dbReference>
<proteinExistence type="predicted"/>
<evidence type="ECO:0000313" key="1">
    <source>
        <dbReference type="EMBL" id="OWM62616.1"/>
    </source>
</evidence>
<evidence type="ECO:0000313" key="2">
    <source>
        <dbReference type="Proteomes" id="UP000197138"/>
    </source>
</evidence>
<dbReference type="EMBL" id="MTKT01006319">
    <property type="protein sequence ID" value="OWM62616.1"/>
    <property type="molecule type" value="Genomic_DNA"/>
</dbReference>
<gene>
    <name evidence="1" type="ORF">CDL15_Pgr019910</name>
</gene>
<dbReference type="AlphaFoldDB" id="A0A218VQK0"/>
<sequence length="83" mass="9431">MGMGTCQGAPADVLEIRATIEYAYVLDVLDYAQSSIYFNCGLEGLYISDPQKPWKWTHRLHIVVRIPRDRNTPAYQSSPRKGT</sequence>
<protein>
    <submittedName>
        <fullName evidence="1">Uncharacterized protein</fullName>
    </submittedName>
</protein>
<name>A0A218VQK0_PUNGR</name>
<accession>A0A218VQK0</accession>